<feature type="region of interest" description="Disordered" evidence="1">
    <location>
        <begin position="84"/>
        <end position="119"/>
    </location>
</feature>
<accession>A0AAE1JJF6</accession>
<reference evidence="2" key="1">
    <citation type="submission" date="2023-10" db="EMBL/GenBank/DDBJ databases">
        <title>Chromosome-level genome of the transformable northern wattle, Acacia crassicarpa.</title>
        <authorList>
            <person name="Massaro I."/>
            <person name="Sinha N.R."/>
            <person name="Poethig S."/>
            <person name="Leichty A.R."/>
        </authorList>
    </citation>
    <scope>NUCLEOTIDE SEQUENCE</scope>
    <source>
        <strain evidence="2">Acra3RX</strain>
        <tissue evidence="2">Leaf</tissue>
    </source>
</reference>
<protein>
    <submittedName>
        <fullName evidence="2">Uncharacterized protein</fullName>
    </submittedName>
</protein>
<dbReference type="PANTHER" id="PTHR35461:SF1">
    <property type="entry name" value="LOW PROTEIN: ATP-DEPENDENT RNA HELICASE-LIKE PROTEIN"/>
    <property type="match status" value="1"/>
</dbReference>
<sequence length="200" mass="22930">MCGGHQRLPRSLSFNPFITCSSSSSYRRTYTRRDQFYNEFYDHLQSDLSMIKRVDSDVLSGSKEPPEEEEEHASCTGNFMSFSKQSEQKNKHEGKVKQKTNGSYQIGKNKNLSHDQHKKNGGAQVLAQKMKELEMIDAGDVEQVLDIEEALHYYSRLTSPVYLDIVDKFFLNMHSEVSASQPSVSMKPSKGSRRHRSIRL</sequence>
<dbReference type="PANTHER" id="PTHR35461">
    <property type="entry name" value="BNAANNG14610D PROTEIN"/>
    <property type="match status" value="1"/>
</dbReference>
<evidence type="ECO:0000256" key="1">
    <source>
        <dbReference type="SAM" id="MobiDB-lite"/>
    </source>
</evidence>
<organism evidence="2 3">
    <name type="scientific">Acacia crassicarpa</name>
    <name type="common">northern wattle</name>
    <dbReference type="NCBI Taxonomy" id="499986"/>
    <lineage>
        <taxon>Eukaryota</taxon>
        <taxon>Viridiplantae</taxon>
        <taxon>Streptophyta</taxon>
        <taxon>Embryophyta</taxon>
        <taxon>Tracheophyta</taxon>
        <taxon>Spermatophyta</taxon>
        <taxon>Magnoliopsida</taxon>
        <taxon>eudicotyledons</taxon>
        <taxon>Gunneridae</taxon>
        <taxon>Pentapetalae</taxon>
        <taxon>rosids</taxon>
        <taxon>fabids</taxon>
        <taxon>Fabales</taxon>
        <taxon>Fabaceae</taxon>
        <taxon>Caesalpinioideae</taxon>
        <taxon>mimosoid clade</taxon>
        <taxon>Acacieae</taxon>
        <taxon>Acacia</taxon>
    </lineage>
</organism>
<comment type="caution">
    <text evidence="2">The sequence shown here is derived from an EMBL/GenBank/DDBJ whole genome shotgun (WGS) entry which is preliminary data.</text>
</comment>
<evidence type="ECO:0000313" key="3">
    <source>
        <dbReference type="Proteomes" id="UP001293593"/>
    </source>
</evidence>
<feature type="compositionally biased region" description="Basic residues" evidence="1">
    <location>
        <begin position="190"/>
        <end position="200"/>
    </location>
</feature>
<dbReference type="Proteomes" id="UP001293593">
    <property type="component" value="Unassembled WGS sequence"/>
</dbReference>
<feature type="compositionally biased region" description="Basic and acidic residues" evidence="1">
    <location>
        <begin position="86"/>
        <end position="96"/>
    </location>
</feature>
<evidence type="ECO:0000313" key="2">
    <source>
        <dbReference type="EMBL" id="KAK4269398.1"/>
    </source>
</evidence>
<keyword evidence="3" id="KW-1185">Reference proteome</keyword>
<feature type="compositionally biased region" description="Polar residues" evidence="1">
    <location>
        <begin position="99"/>
        <end position="110"/>
    </location>
</feature>
<dbReference type="EMBL" id="JAWXYG010000006">
    <property type="protein sequence ID" value="KAK4269398.1"/>
    <property type="molecule type" value="Genomic_DNA"/>
</dbReference>
<feature type="region of interest" description="Disordered" evidence="1">
    <location>
        <begin position="180"/>
        <end position="200"/>
    </location>
</feature>
<name>A0AAE1JJF6_9FABA</name>
<proteinExistence type="predicted"/>
<dbReference type="AlphaFoldDB" id="A0AAE1JJF6"/>
<gene>
    <name evidence="2" type="ORF">QN277_022558</name>
</gene>